<evidence type="ECO:0000256" key="1">
    <source>
        <dbReference type="SAM" id="MobiDB-lite"/>
    </source>
</evidence>
<comment type="caution">
    <text evidence="5">The sequence shown here is derived from an EMBL/GenBank/DDBJ whole genome shotgun (WGS) entry which is preliminary data.</text>
</comment>
<dbReference type="AlphaFoldDB" id="A0AAD4QPM3"/>
<dbReference type="EMBL" id="WTXG01000002">
    <property type="protein sequence ID" value="KAI0307033.1"/>
    <property type="molecule type" value="Genomic_DNA"/>
</dbReference>
<dbReference type="InterPro" id="IPR056337">
    <property type="entry name" value="LHD_YVC1"/>
</dbReference>
<feature type="domain" description="Calcium channel YVC1-like C-terminal transmembrane" evidence="4">
    <location>
        <begin position="293"/>
        <end position="526"/>
    </location>
</feature>
<dbReference type="InterPro" id="IPR056336">
    <property type="entry name" value="YVC1_C"/>
</dbReference>
<evidence type="ECO:0000256" key="2">
    <source>
        <dbReference type="SAM" id="Phobius"/>
    </source>
</evidence>
<organism evidence="5 6">
    <name type="scientific">Multifurca ochricompacta</name>
    <dbReference type="NCBI Taxonomy" id="376703"/>
    <lineage>
        <taxon>Eukaryota</taxon>
        <taxon>Fungi</taxon>
        <taxon>Dikarya</taxon>
        <taxon>Basidiomycota</taxon>
        <taxon>Agaricomycotina</taxon>
        <taxon>Agaricomycetes</taxon>
        <taxon>Russulales</taxon>
        <taxon>Russulaceae</taxon>
        <taxon>Multifurca</taxon>
    </lineage>
</organism>
<protein>
    <submittedName>
        <fullName evidence="5">Calcium activated cation channel</fullName>
    </submittedName>
</protein>
<feature type="transmembrane region" description="Helical" evidence="2">
    <location>
        <begin position="368"/>
        <end position="389"/>
    </location>
</feature>
<keyword evidence="2" id="KW-0812">Transmembrane</keyword>
<evidence type="ECO:0000259" key="4">
    <source>
        <dbReference type="Pfam" id="PF23317"/>
    </source>
</evidence>
<dbReference type="Pfam" id="PF23190">
    <property type="entry name" value="LHD_TRPY1"/>
    <property type="match status" value="1"/>
</dbReference>
<evidence type="ECO:0000313" key="5">
    <source>
        <dbReference type="EMBL" id="KAI0307033.1"/>
    </source>
</evidence>
<accession>A0AAD4QPM3</accession>
<keyword evidence="2" id="KW-1133">Transmembrane helix</keyword>
<dbReference type="Proteomes" id="UP001203297">
    <property type="component" value="Unassembled WGS sequence"/>
</dbReference>
<name>A0AAD4QPM3_9AGAM</name>
<feature type="transmembrane region" description="Helical" evidence="2">
    <location>
        <begin position="291"/>
        <end position="311"/>
    </location>
</feature>
<evidence type="ECO:0000259" key="3">
    <source>
        <dbReference type="Pfam" id="PF23190"/>
    </source>
</evidence>
<evidence type="ECO:0000313" key="6">
    <source>
        <dbReference type="Proteomes" id="UP001203297"/>
    </source>
</evidence>
<feature type="transmembrane region" description="Helical" evidence="2">
    <location>
        <begin position="428"/>
        <end position="448"/>
    </location>
</feature>
<feature type="region of interest" description="Disordered" evidence="1">
    <location>
        <begin position="549"/>
        <end position="569"/>
    </location>
</feature>
<dbReference type="PANTHER" id="PTHR35859:SF4">
    <property type="entry name" value="MEMBRANE CHANNEL PROTEIN, PUTATIVE (AFU_ORTHOLOGUE AFUA_6G11300)-RELATED"/>
    <property type="match status" value="1"/>
</dbReference>
<feature type="transmembrane region" description="Helical" evidence="2">
    <location>
        <begin position="331"/>
        <end position="348"/>
    </location>
</feature>
<gene>
    <name evidence="5" type="ORF">B0F90DRAFT_1807739</name>
</gene>
<sequence>MDGGEREKLRNSRAELTVPLSSIQPQPQPSSAEHRKWRIIDPWCLLIYSQSPIQLDISLFAELIKRLRVLTLTLLPLEGITPQVISAYIAAAGDLIEALPYCLLRARRDFMLEANRNAADYGENCGRAIACEVLARRIVHQSPVDRIPAILSSRYKHRQSDGDIEYTSAIELAIDSHCTIFLSSSEAQDVINYLWTGDLVQINNGDHDVDYVPAYDHVDPSFWGHFDPCRIAVPRYQNVLRVIIWLFFLVVYSQAVREPLDRLDPLYQHLDFWEVMLYIYKTLRFATWRAFGFWHLVASITDALLLAAFILRVSSLASQEGQRDQLRLRSFQVLSFVSPLIWCLITVFDGYKYIGTVQICVARMIRESGIFFSLLSILGIGFLQGLYALDAADGQVESSSAVMHLMVQSLLQSPNYDKFSTGSAGQTLYYFWNVVTAIVLLNVLISLFSSAYSDVVDDAEAEYLAFFASKTVAMIRAPDTYLYPAPFNLVEILFVGPLEFVLSPSIYAKLNRSIMTVLFFIPMTIIALHESTSSRDGWLNDFISGPSLEDDDSPAARDPEVDGEDAGNGLAISKVPFSELVKAFPNTHESSETSIIREVQQVKAQLDALIRSLDARKS</sequence>
<keyword evidence="2" id="KW-0472">Membrane</keyword>
<feature type="domain" description="YVC1 N-terminal linker helical" evidence="3">
    <location>
        <begin position="80"/>
        <end position="226"/>
    </location>
</feature>
<proteinExistence type="predicted"/>
<keyword evidence="6" id="KW-1185">Reference proteome</keyword>
<dbReference type="InterPro" id="IPR052971">
    <property type="entry name" value="TRP_calcium_channel"/>
</dbReference>
<reference evidence="5" key="1">
    <citation type="journal article" date="2022" name="New Phytol.">
        <title>Evolutionary transition to the ectomycorrhizal habit in the genomes of a hyperdiverse lineage of mushroom-forming fungi.</title>
        <authorList>
            <person name="Looney B."/>
            <person name="Miyauchi S."/>
            <person name="Morin E."/>
            <person name="Drula E."/>
            <person name="Courty P.E."/>
            <person name="Kohler A."/>
            <person name="Kuo A."/>
            <person name="LaButti K."/>
            <person name="Pangilinan J."/>
            <person name="Lipzen A."/>
            <person name="Riley R."/>
            <person name="Andreopoulos W."/>
            <person name="He G."/>
            <person name="Johnson J."/>
            <person name="Nolan M."/>
            <person name="Tritt A."/>
            <person name="Barry K.W."/>
            <person name="Grigoriev I.V."/>
            <person name="Nagy L.G."/>
            <person name="Hibbett D."/>
            <person name="Henrissat B."/>
            <person name="Matheny P.B."/>
            <person name="Labbe J."/>
            <person name="Martin F.M."/>
        </authorList>
    </citation>
    <scope>NUCLEOTIDE SEQUENCE</scope>
    <source>
        <strain evidence="5">BPL690</strain>
    </source>
</reference>
<dbReference type="PANTHER" id="PTHR35859">
    <property type="entry name" value="NONSELECTIVE CATION CHANNEL PROTEIN"/>
    <property type="match status" value="1"/>
</dbReference>
<dbReference type="Pfam" id="PF23317">
    <property type="entry name" value="YVC1_C"/>
    <property type="match status" value="1"/>
</dbReference>